<dbReference type="InterPro" id="IPR046897">
    <property type="entry name" value="ABC-3C_MC6"/>
</dbReference>
<keyword evidence="2" id="KW-1185">Reference proteome</keyword>
<sequence>MITPTKGVRPERSLLYLGGQILADLDEPSTISGAWEALARRREHEGQGATITFDWFVLALDLLRALGTIQLRDGLLVKAVKR</sequence>
<accession>A0ABS5ADZ2</accession>
<dbReference type="Proteomes" id="UP001519363">
    <property type="component" value="Unassembled WGS sequence"/>
</dbReference>
<name>A0ABS5ADZ2_9PSEU</name>
<evidence type="ECO:0000313" key="2">
    <source>
        <dbReference type="Proteomes" id="UP001519363"/>
    </source>
</evidence>
<organism evidence="1 2">
    <name type="scientific">Crossiella equi</name>
    <dbReference type="NCBI Taxonomy" id="130796"/>
    <lineage>
        <taxon>Bacteria</taxon>
        <taxon>Bacillati</taxon>
        <taxon>Actinomycetota</taxon>
        <taxon>Actinomycetes</taxon>
        <taxon>Pseudonocardiales</taxon>
        <taxon>Pseudonocardiaceae</taxon>
        <taxon>Crossiella</taxon>
    </lineage>
</organism>
<proteinExistence type="predicted"/>
<reference evidence="1 2" key="1">
    <citation type="submission" date="2021-03" db="EMBL/GenBank/DDBJ databases">
        <title>Sequencing the genomes of 1000 actinobacteria strains.</title>
        <authorList>
            <person name="Klenk H.-P."/>
        </authorList>
    </citation>
    <scope>NUCLEOTIDE SEQUENCE [LARGE SCALE GENOMIC DNA]</scope>
    <source>
        <strain evidence="1 2">DSM 44580</strain>
    </source>
</reference>
<evidence type="ECO:0000313" key="1">
    <source>
        <dbReference type="EMBL" id="MBP2474808.1"/>
    </source>
</evidence>
<comment type="caution">
    <text evidence="1">The sequence shown here is derived from an EMBL/GenBank/DDBJ whole genome shotgun (WGS) entry which is preliminary data.</text>
</comment>
<dbReference type="RefSeq" id="WP_086784413.1">
    <property type="nucleotide sequence ID" value="NZ_JAGIOO010000001.1"/>
</dbReference>
<gene>
    <name evidence="1" type="ORF">JOF53_003680</name>
</gene>
<protein>
    <submittedName>
        <fullName evidence="1">Uncharacterized protein</fullName>
    </submittedName>
</protein>
<dbReference type="EMBL" id="JAGIOO010000001">
    <property type="protein sequence ID" value="MBP2474808.1"/>
    <property type="molecule type" value="Genomic_DNA"/>
</dbReference>
<dbReference type="Pfam" id="PF20293">
    <property type="entry name" value="MC6"/>
    <property type="match status" value="1"/>
</dbReference>